<comment type="caution">
    <text evidence="7">The sequence shown here is derived from an EMBL/GenBank/DDBJ whole genome shotgun (WGS) entry which is preliminary data.</text>
</comment>
<dbReference type="InterPro" id="IPR007016">
    <property type="entry name" value="O-antigen_ligase-rel_domated"/>
</dbReference>
<evidence type="ECO:0000256" key="4">
    <source>
        <dbReference type="ARBA" id="ARBA00023136"/>
    </source>
</evidence>
<keyword evidence="2 5" id="KW-0812">Transmembrane</keyword>
<dbReference type="PANTHER" id="PTHR37422:SF13">
    <property type="entry name" value="LIPOPOLYSACCHARIDE BIOSYNTHESIS PROTEIN PA4999-RELATED"/>
    <property type="match status" value="1"/>
</dbReference>
<feature type="transmembrane region" description="Helical" evidence="5">
    <location>
        <begin position="182"/>
        <end position="204"/>
    </location>
</feature>
<feature type="transmembrane region" description="Helical" evidence="5">
    <location>
        <begin position="383"/>
        <end position="407"/>
    </location>
</feature>
<name>A0A1F8DQX4_9BACT</name>
<accession>A0A1F8DQX4</accession>
<organism evidence="7 8">
    <name type="scientific">Candidatus Wolfebacteria bacterium RIFCSPLOWO2_01_FULL_38_11</name>
    <dbReference type="NCBI Taxonomy" id="1802556"/>
    <lineage>
        <taxon>Bacteria</taxon>
        <taxon>Candidatus Wolfeibacteriota</taxon>
    </lineage>
</organism>
<evidence type="ECO:0000259" key="6">
    <source>
        <dbReference type="Pfam" id="PF04932"/>
    </source>
</evidence>
<dbReference type="AlphaFoldDB" id="A0A1F8DQX4"/>
<evidence type="ECO:0000256" key="2">
    <source>
        <dbReference type="ARBA" id="ARBA00022692"/>
    </source>
</evidence>
<feature type="transmembrane region" description="Helical" evidence="5">
    <location>
        <begin position="7"/>
        <end position="25"/>
    </location>
</feature>
<feature type="transmembrane region" description="Helical" evidence="5">
    <location>
        <begin position="211"/>
        <end position="229"/>
    </location>
</feature>
<dbReference type="STRING" id="1802556.A2999_01265"/>
<feature type="domain" description="O-antigen ligase-related" evidence="6">
    <location>
        <begin position="219"/>
        <end position="399"/>
    </location>
</feature>
<evidence type="ECO:0000313" key="8">
    <source>
        <dbReference type="Proteomes" id="UP000178798"/>
    </source>
</evidence>
<feature type="transmembrane region" description="Helical" evidence="5">
    <location>
        <begin position="282"/>
        <end position="301"/>
    </location>
</feature>
<comment type="subcellular location">
    <subcellularLocation>
        <location evidence="1">Membrane</location>
        <topology evidence="1">Multi-pass membrane protein</topology>
    </subcellularLocation>
</comment>
<dbReference type="Pfam" id="PF04932">
    <property type="entry name" value="Wzy_C"/>
    <property type="match status" value="1"/>
</dbReference>
<evidence type="ECO:0000313" key="7">
    <source>
        <dbReference type="EMBL" id="OGM91023.1"/>
    </source>
</evidence>
<feature type="transmembrane region" description="Helical" evidence="5">
    <location>
        <begin position="235"/>
        <end position="252"/>
    </location>
</feature>
<feature type="transmembrane region" description="Helical" evidence="5">
    <location>
        <begin position="414"/>
        <end position="430"/>
    </location>
</feature>
<dbReference type="GO" id="GO:0016020">
    <property type="term" value="C:membrane"/>
    <property type="evidence" value="ECO:0007669"/>
    <property type="project" value="UniProtKB-SubCell"/>
</dbReference>
<feature type="non-terminal residue" evidence="7">
    <location>
        <position position="459"/>
    </location>
</feature>
<feature type="transmembrane region" description="Helical" evidence="5">
    <location>
        <begin position="81"/>
        <end position="104"/>
    </location>
</feature>
<evidence type="ECO:0000256" key="5">
    <source>
        <dbReference type="SAM" id="Phobius"/>
    </source>
</evidence>
<protein>
    <recommendedName>
        <fullName evidence="6">O-antigen ligase-related domain-containing protein</fullName>
    </recommendedName>
</protein>
<keyword evidence="4 5" id="KW-0472">Membrane</keyword>
<dbReference type="InterPro" id="IPR051533">
    <property type="entry name" value="WaaL-like"/>
</dbReference>
<proteinExistence type="predicted"/>
<gene>
    <name evidence="7" type="ORF">A2999_01265</name>
</gene>
<evidence type="ECO:0000256" key="1">
    <source>
        <dbReference type="ARBA" id="ARBA00004141"/>
    </source>
</evidence>
<keyword evidence="3 5" id="KW-1133">Transmembrane helix</keyword>
<feature type="transmembrane region" description="Helical" evidence="5">
    <location>
        <begin position="40"/>
        <end position="60"/>
    </location>
</feature>
<reference evidence="7 8" key="1">
    <citation type="journal article" date="2016" name="Nat. Commun.">
        <title>Thousands of microbial genomes shed light on interconnected biogeochemical processes in an aquifer system.</title>
        <authorList>
            <person name="Anantharaman K."/>
            <person name="Brown C.T."/>
            <person name="Hug L.A."/>
            <person name="Sharon I."/>
            <person name="Castelle C.J."/>
            <person name="Probst A.J."/>
            <person name="Thomas B.C."/>
            <person name="Singh A."/>
            <person name="Wilkins M.J."/>
            <person name="Karaoz U."/>
            <person name="Brodie E.L."/>
            <person name="Williams K.H."/>
            <person name="Hubbard S.S."/>
            <person name="Banfield J.F."/>
        </authorList>
    </citation>
    <scope>NUCLEOTIDE SEQUENCE [LARGE SCALE GENOMIC DNA]</scope>
</reference>
<evidence type="ECO:0000256" key="3">
    <source>
        <dbReference type="ARBA" id="ARBA00022989"/>
    </source>
</evidence>
<dbReference type="PANTHER" id="PTHR37422">
    <property type="entry name" value="TEICHURONIC ACID BIOSYNTHESIS PROTEIN TUAE"/>
    <property type="match status" value="1"/>
</dbReference>
<feature type="transmembrane region" description="Helical" evidence="5">
    <location>
        <begin position="142"/>
        <end position="162"/>
    </location>
</feature>
<dbReference type="EMBL" id="MGIQ01000011">
    <property type="protein sequence ID" value="OGM91023.1"/>
    <property type="molecule type" value="Genomic_DNA"/>
</dbReference>
<dbReference type="Proteomes" id="UP000178798">
    <property type="component" value="Unassembled WGS sequence"/>
</dbReference>
<sequence>MFNNEFFLKLTKFFIFAVAFTPLLYKQNIIYPYLTGKLFFLRFVIELALISFIAYKALSINSFEEFKKDLRSFFGVYGKNILLLALLAFVVSMAVSTIFAINPYRAFWGNLERAEGLINFFHYLILSLLMIVLFSRSDWLKFFTISLGVGMISIFYGFLQAFGMMNFPFMPHGGDIKRVGSFIGNSAFFSAYLMLVIAVAGIVVGFISKRWLKGLVYLVMAISLGMIFLTRTRGAIIGLGAGIFVLLIYFAFKKQKLTNPEADASHRYGAGLQTYKLINRRAISIILLSLIIIFGSVFWFTKNNDVWQKIPGFDRLAKTAFINSNDASVQTRLIAWRSSLEAFKEKPFIGWGLEGYLTAYSKYYDPAYAVYGETWLDRAHNKIIDVAVMQGIFGILAYLALWGLLLAAFWRQPLVLAALVAYFIQNFFVFEEINSYALFYPLLGFAIASWANRSKPEES</sequence>
<feature type="transmembrane region" description="Helical" evidence="5">
    <location>
        <begin position="116"/>
        <end position="135"/>
    </location>
</feature>